<dbReference type="GeneID" id="96154495"/>
<accession>A0A4P9TBM3</accession>
<sequence length="92" mass="10670">MTRYGDFPDDLQHLIDDLDEEGFSIIYGEVKGLGGGPSFTAERGVTVIHVEDWTQTWAFSCRDPERPDFNDTWAYPRRVRDEVREWLDESTG</sequence>
<reference evidence="2" key="1">
    <citation type="submission" date="2019-05" db="EMBL/GenBank/DDBJ databases">
        <title>Complete Genome Sequence and Methylation Pattern of the Halophilic Archaeon Natrinema pallidum BOL6-1.</title>
        <authorList>
            <person name="DasSarma P."/>
            <person name="DasSarma B.P."/>
            <person name="DasSarma S.L."/>
            <person name="Martinez F.L."/>
            <person name="Guzman D."/>
            <person name="Roberts R.J."/>
            <person name="DasSarma S."/>
        </authorList>
    </citation>
    <scope>NUCLEOTIDE SEQUENCE [LARGE SCALE GENOMIC DNA]</scope>
    <source>
        <strain evidence="2">BOL6-1</strain>
    </source>
</reference>
<dbReference type="AlphaFoldDB" id="A0A4P9TBM3"/>
<gene>
    <name evidence="1" type="ORF">FGF80_00980</name>
</gene>
<dbReference type="KEGG" id="npl:FGF80_00980"/>
<name>A0A4P9TBM3_9EURY</name>
<organism evidence="1 2">
    <name type="scientific">Natrinema pallidum</name>
    <dbReference type="NCBI Taxonomy" id="69527"/>
    <lineage>
        <taxon>Archaea</taxon>
        <taxon>Methanobacteriati</taxon>
        <taxon>Methanobacteriota</taxon>
        <taxon>Stenosarchaea group</taxon>
        <taxon>Halobacteria</taxon>
        <taxon>Halobacteriales</taxon>
        <taxon>Natrialbaceae</taxon>
        <taxon>Natrinema</taxon>
    </lineage>
</organism>
<evidence type="ECO:0000313" key="1">
    <source>
        <dbReference type="EMBL" id="QCW01899.1"/>
    </source>
</evidence>
<keyword evidence="2" id="KW-1185">Reference proteome</keyword>
<protein>
    <submittedName>
        <fullName evidence="1">Uncharacterized protein</fullName>
    </submittedName>
</protein>
<proteinExistence type="predicted"/>
<dbReference type="EMBL" id="CP040637">
    <property type="protein sequence ID" value="QCW01899.1"/>
    <property type="molecule type" value="Genomic_DNA"/>
</dbReference>
<dbReference type="RefSeq" id="WP_138651701.1">
    <property type="nucleotide sequence ID" value="NZ_CP040637.1"/>
</dbReference>
<evidence type="ECO:0000313" key="2">
    <source>
        <dbReference type="Proteomes" id="UP000307562"/>
    </source>
</evidence>
<dbReference type="Proteomes" id="UP000307562">
    <property type="component" value="Chromosome"/>
</dbReference>